<protein>
    <submittedName>
        <fullName evidence="1">Uncharacterized protein</fullName>
    </submittedName>
</protein>
<organism evidence="1 2">
    <name type="scientific">Mytilus galloprovincialis</name>
    <name type="common">Mediterranean mussel</name>
    <dbReference type="NCBI Taxonomy" id="29158"/>
    <lineage>
        <taxon>Eukaryota</taxon>
        <taxon>Metazoa</taxon>
        <taxon>Spiralia</taxon>
        <taxon>Lophotrochozoa</taxon>
        <taxon>Mollusca</taxon>
        <taxon>Bivalvia</taxon>
        <taxon>Autobranchia</taxon>
        <taxon>Pteriomorphia</taxon>
        <taxon>Mytilida</taxon>
        <taxon>Mytiloidea</taxon>
        <taxon>Mytilidae</taxon>
        <taxon>Mytilinae</taxon>
        <taxon>Mytilus</taxon>
    </lineage>
</organism>
<dbReference type="AlphaFoldDB" id="A0A8B6FBW6"/>
<keyword evidence="2" id="KW-1185">Reference proteome</keyword>
<gene>
    <name evidence="1" type="ORF">MGAL_10B019990</name>
</gene>
<dbReference type="Proteomes" id="UP000596742">
    <property type="component" value="Unassembled WGS sequence"/>
</dbReference>
<comment type="caution">
    <text evidence="1">The sequence shown here is derived from an EMBL/GenBank/DDBJ whole genome shotgun (WGS) entry which is preliminary data.</text>
</comment>
<evidence type="ECO:0000313" key="2">
    <source>
        <dbReference type="Proteomes" id="UP000596742"/>
    </source>
</evidence>
<sequence>MTAKARLDGHEKWNLIRQGRNIQGELAIKMHNKAGFPFRRCGIEEIKSFQRVLDGYQIHVVSKEHFNDIIYEGPAAEKKIYLYLQYHHYDVITAMPAFLSRNYFCTNVTREKDTIDIMHAGNGSEKQIGSFLVDGYRETEAGEREVYEFHGCFWHGCDKCFGRSTINPVTGNIMADLFQRTMDKRSFLEKDGYKYISIGEYIIASLTMN</sequence>
<dbReference type="Gene3D" id="3.40.960.10">
    <property type="entry name" value="VSR Endonuclease"/>
    <property type="match status" value="1"/>
</dbReference>
<reference evidence="1" key="1">
    <citation type="submission" date="2018-11" db="EMBL/GenBank/DDBJ databases">
        <authorList>
            <person name="Alioto T."/>
            <person name="Alioto T."/>
        </authorList>
    </citation>
    <scope>NUCLEOTIDE SEQUENCE</scope>
</reference>
<accession>A0A8B6FBW6</accession>
<name>A0A8B6FBW6_MYTGA</name>
<dbReference type="OrthoDB" id="10064239at2759"/>
<proteinExistence type="predicted"/>
<dbReference type="EMBL" id="UYJE01006528">
    <property type="protein sequence ID" value="VDI46651.1"/>
    <property type="molecule type" value="Genomic_DNA"/>
</dbReference>
<evidence type="ECO:0000313" key="1">
    <source>
        <dbReference type="EMBL" id="VDI46651.1"/>
    </source>
</evidence>